<evidence type="ECO:0000256" key="1">
    <source>
        <dbReference type="ARBA" id="ARBA00022679"/>
    </source>
</evidence>
<dbReference type="PANTHER" id="PTHR43420:SF47">
    <property type="entry name" value="N-ACETYLTRANSFERASE DOMAIN-CONTAINING PROTEIN"/>
    <property type="match status" value="1"/>
</dbReference>
<dbReference type="InterPro" id="IPR016181">
    <property type="entry name" value="Acyl_CoA_acyltransferase"/>
</dbReference>
<dbReference type="AlphaFoldDB" id="A0A926F0K6"/>
<protein>
    <submittedName>
        <fullName evidence="4">GNAT family N-acetyltransferase</fullName>
    </submittedName>
</protein>
<gene>
    <name evidence="4" type="ORF">H8689_08520</name>
</gene>
<dbReference type="InterPro" id="IPR000182">
    <property type="entry name" value="GNAT_dom"/>
</dbReference>
<evidence type="ECO:0000313" key="5">
    <source>
        <dbReference type="Proteomes" id="UP000601522"/>
    </source>
</evidence>
<dbReference type="SUPFAM" id="SSF55729">
    <property type="entry name" value="Acyl-CoA N-acyltransferases (Nat)"/>
    <property type="match status" value="1"/>
</dbReference>
<accession>A0A926F0K6</accession>
<dbReference type="InterPro" id="IPR050680">
    <property type="entry name" value="YpeA/RimI_acetyltransf"/>
</dbReference>
<comment type="caution">
    <text evidence="4">The sequence shown here is derived from an EMBL/GenBank/DDBJ whole genome shotgun (WGS) entry which is preliminary data.</text>
</comment>
<evidence type="ECO:0000256" key="2">
    <source>
        <dbReference type="ARBA" id="ARBA00023315"/>
    </source>
</evidence>
<name>A0A926F0K6_9FIRM</name>
<evidence type="ECO:0000313" key="4">
    <source>
        <dbReference type="EMBL" id="MBC8591156.1"/>
    </source>
</evidence>
<dbReference type="CDD" id="cd04301">
    <property type="entry name" value="NAT_SF"/>
    <property type="match status" value="1"/>
</dbReference>
<organism evidence="4 5">
    <name type="scientific">Wansuia hejianensis</name>
    <dbReference type="NCBI Taxonomy" id="2763667"/>
    <lineage>
        <taxon>Bacteria</taxon>
        <taxon>Bacillati</taxon>
        <taxon>Bacillota</taxon>
        <taxon>Clostridia</taxon>
        <taxon>Lachnospirales</taxon>
        <taxon>Lachnospiraceae</taxon>
        <taxon>Wansuia</taxon>
    </lineage>
</organism>
<dbReference type="RefSeq" id="WP_249324020.1">
    <property type="nucleotide sequence ID" value="NZ_JACRTK010000003.1"/>
</dbReference>
<keyword evidence="5" id="KW-1185">Reference proteome</keyword>
<dbReference type="Pfam" id="PF00583">
    <property type="entry name" value="Acetyltransf_1"/>
    <property type="match status" value="1"/>
</dbReference>
<sequence length="167" mass="19469">MGIEIRTATKEDASNLANIIVESWKSAYSELIPKDEITRYLDKERRKIQFERFIEDGEIVLIGLFNEVPCGLVFANKDNDEGLKNGGSIYSIYLLEETWGKGLSSRLMDQTIEILKEEGCKQISLWVYEENMRARKFYEKHGFIFDGSKKHSRFSNKPLELRYIKCL</sequence>
<proteinExistence type="predicted"/>
<dbReference type="EMBL" id="JACRTK010000003">
    <property type="protein sequence ID" value="MBC8591156.1"/>
    <property type="molecule type" value="Genomic_DNA"/>
</dbReference>
<evidence type="ECO:0000259" key="3">
    <source>
        <dbReference type="PROSITE" id="PS51186"/>
    </source>
</evidence>
<feature type="domain" description="N-acetyltransferase" evidence="3">
    <location>
        <begin position="3"/>
        <end position="167"/>
    </location>
</feature>
<dbReference type="PROSITE" id="PS51186">
    <property type="entry name" value="GNAT"/>
    <property type="match status" value="1"/>
</dbReference>
<reference evidence="4 5" key="1">
    <citation type="submission" date="2020-08" db="EMBL/GenBank/DDBJ databases">
        <title>Genome public.</title>
        <authorList>
            <person name="Liu C."/>
            <person name="Sun Q."/>
        </authorList>
    </citation>
    <scope>NUCLEOTIDE SEQUENCE [LARGE SCALE GENOMIC DNA]</scope>
    <source>
        <strain evidence="4 5">NSJ-26</strain>
    </source>
</reference>
<dbReference type="PANTHER" id="PTHR43420">
    <property type="entry name" value="ACETYLTRANSFERASE"/>
    <property type="match status" value="1"/>
</dbReference>
<keyword evidence="2" id="KW-0012">Acyltransferase</keyword>
<dbReference type="GO" id="GO:0016747">
    <property type="term" value="F:acyltransferase activity, transferring groups other than amino-acyl groups"/>
    <property type="evidence" value="ECO:0007669"/>
    <property type="project" value="InterPro"/>
</dbReference>
<dbReference type="Proteomes" id="UP000601522">
    <property type="component" value="Unassembled WGS sequence"/>
</dbReference>
<dbReference type="Gene3D" id="3.40.630.30">
    <property type="match status" value="1"/>
</dbReference>
<keyword evidence="1" id="KW-0808">Transferase</keyword>